<organism evidence="8 9">
    <name type="scientific">Litoribacillus peritrichatus</name>
    <dbReference type="NCBI Taxonomy" id="718191"/>
    <lineage>
        <taxon>Bacteria</taxon>
        <taxon>Pseudomonadati</taxon>
        <taxon>Pseudomonadota</taxon>
        <taxon>Gammaproteobacteria</taxon>
        <taxon>Oceanospirillales</taxon>
        <taxon>Oceanospirillaceae</taxon>
        <taxon>Litoribacillus</taxon>
    </lineage>
</organism>
<comment type="subcellular location">
    <subcellularLocation>
        <location evidence="1">Cell membrane</location>
        <topology evidence="1">Multi-pass membrane protein</topology>
    </subcellularLocation>
</comment>
<name>A0ABP7MF72_9GAMM</name>
<keyword evidence="6 7" id="KW-0472">Membrane</keyword>
<proteinExistence type="predicted"/>
<feature type="transmembrane region" description="Helical" evidence="7">
    <location>
        <begin position="73"/>
        <end position="99"/>
    </location>
</feature>
<keyword evidence="4 7" id="KW-0812">Transmembrane</keyword>
<feature type="transmembrane region" description="Helical" evidence="7">
    <location>
        <begin position="40"/>
        <end position="61"/>
    </location>
</feature>
<evidence type="ECO:0000256" key="6">
    <source>
        <dbReference type="ARBA" id="ARBA00023136"/>
    </source>
</evidence>
<dbReference type="InterPro" id="IPR002751">
    <property type="entry name" value="CbiM/NikMN"/>
</dbReference>
<keyword evidence="2" id="KW-0813">Transport</keyword>
<keyword evidence="3" id="KW-1003">Cell membrane</keyword>
<dbReference type="RefSeq" id="WP_344797451.1">
    <property type="nucleotide sequence ID" value="NZ_BAABBN010000004.1"/>
</dbReference>
<gene>
    <name evidence="8" type="ORF">GCM10022277_16880</name>
</gene>
<reference evidence="9" key="1">
    <citation type="journal article" date="2019" name="Int. J. Syst. Evol. Microbiol.">
        <title>The Global Catalogue of Microorganisms (GCM) 10K type strain sequencing project: providing services to taxonomists for standard genome sequencing and annotation.</title>
        <authorList>
            <consortium name="The Broad Institute Genomics Platform"/>
            <consortium name="The Broad Institute Genome Sequencing Center for Infectious Disease"/>
            <person name="Wu L."/>
            <person name="Ma J."/>
        </authorList>
    </citation>
    <scope>NUCLEOTIDE SEQUENCE [LARGE SCALE GENOMIC DNA]</scope>
    <source>
        <strain evidence="9">JCM 17551</strain>
    </source>
</reference>
<accession>A0ABP7MF72</accession>
<evidence type="ECO:0000256" key="5">
    <source>
        <dbReference type="ARBA" id="ARBA00022989"/>
    </source>
</evidence>
<evidence type="ECO:0000313" key="9">
    <source>
        <dbReference type="Proteomes" id="UP001501565"/>
    </source>
</evidence>
<feature type="transmembrane region" description="Helical" evidence="7">
    <location>
        <begin position="111"/>
        <end position="129"/>
    </location>
</feature>
<dbReference type="EMBL" id="BAABBN010000004">
    <property type="protein sequence ID" value="GAA3921616.1"/>
    <property type="molecule type" value="Genomic_DNA"/>
</dbReference>
<evidence type="ECO:0000256" key="4">
    <source>
        <dbReference type="ARBA" id="ARBA00022692"/>
    </source>
</evidence>
<protein>
    <submittedName>
        <fullName evidence="8">Energy-coupling factor ABC transporter permease</fullName>
    </submittedName>
</protein>
<keyword evidence="9" id="KW-1185">Reference proteome</keyword>
<comment type="caution">
    <text evidence="8">The sequence shown here is derived from an EMBL/GenBank/DDBJ whole genome shotgun (WGS) entry which is preliminary data.</text>
</comment>
<evidence type="ECO:0000256" key="2">
    <source>
        <dbReference type="ARBA" id="ARBA00022448"/>
    </source>
</evidence>
<dbReference type="Gene3D" id="1.10.1760.20">
    <property type="match status" value="1"/>
</dbReference>
<evidence type="ECO:0000313" key="8">
    <source>
        <dbReference type="EMBL" id="GAA3921616.1"/>
    </source>
</evidence>
<dbReference type="Pfam" id="PF01891">
    <property type="entry name" value="CbiM"/>
    <property type="match status" value="1"/>
</dbReference>
<sequence length="226" mass="24300">MHIEPGVVNGAKLLLSYGSSAVSFGIMSKLALDAIKQSGFGSLVVKSLLTTLFVFIFFEVYPKEPVGVSEVHIILGSTLFLIFGMAPAAIGLAAGLFIQGAFFAPFDLPQYGMNVTTLLMPLFAMSWVAKKVIPEQTAYKDLTYLQTLKLSAAYQGGIISWVAFWAFYGSGFGAENLASVGSFCLAYTSVILVEPLIDLAVLAGAKTVHRFKDSGVFERRLYNPAA</sequence>
<evidence type="ECO:0000256" key="3">
    <source>
        <dbReference type="ARBA" id="ARBA00022475"/>
    </source>
</evidence>
<keyword evidence="5 7" id="KW-1133">Transmembrane helix</keyword>
<evidence type="ECO:0000256" key="7">
    <source>
        <dbReference type="SAM" id="Phobius"/>
    </source>
</evidence>
<feature type="transmembrane region" description="Helical" evidence="7">
    <location>
        <begin position="180"/>
        <end position="202"/>
    </location>
</feature>
<feature type="transmembrane region" description="Helical" evidence="7">
    <location>
        <begin position="150"/>
        <end position="168"/>
    </location>
</feature>
<dbReference type="Proteomes" id="UP001501565">
    <property type="component" value="Unassembled WGS sequence"/>
</dbReference>
<evidence type="ECO:0000256" key="1">
    <source>
        <dbReference type="ARBA" id="ARBA00004651"/>
    </source>
</evidence>